<comment type="caution">
    <text evidence="2">The sequence shown here is derived from an EMBL/GenBank/DDBJ whole genome shotgun (WGS) entry which is preliminary data.</text>
</comment>
<dbReference type="RefSeq" id="XP_067713986.1">
    <property type="nucleotide sequence ID" value="XM_067857885.1"/>
</dbReference>
<sequence length="944" mass="104773">MEESAASEATYRPSSVSDLLLNLTEQQTRLMETYKGFLESMRLESNLHETSGKLKGLKQAGSELIELQKDHIMKMLVMMYPIFRIVMPPSQFKEDACIQMLGNKAELASYDLVELSCVLRCYFAKLALYVYHMATFVKDRAGYERAVSADPNLNFHRDPAVHVDPADDLSFFDPSRMDSATHLNRMDPSLEESVAGTQDLFSSWREQGPSTPTSPEQYSAEHLYKLGEQIAFSDDDVLHQQGTHVSHQPYDRAPVNTTQSIHDGPDYIGISAAHVGPRDFDEYEGPNRGQMPHGISKAYGFVDTGFNSGEGWRNCYGSPMMPREREVRTGFPGKQVTNDAYERGSRLYSANDPRYSMYDAEAAGGGITSVRTFPEVHRGAPPYMPNRVAPNKHYFERPQPHQMNQYADVGPLPFGVEQRQPQVYRNVGPPNGPQNLEACFTDDYAYYPGTAPPNAFKPLDRSGIFGSQHGQPVLRPPSEGQVERTLVPATDRLESIINGRSEPDDDVRSPRDGILCCGVGGYPNKAEARSRARRPNVAQEIYHPSFYVQHNRVGGRVDVKGKGGHQKDMTYLFYNEPMRSCDASAASESHDALGFGRPNYSLESYSETDRQSDVQAAFSHTTNAKSASDLRSNGITGAGRNFNQAHPTDELLHQAVQFMQQSQNLSRPHKADISNQQQSGWWYQSSSAASSDVNQIVSSDRSRIYTRAPNIGMGGAKAPVPPPHFASNDAFMDEVEHSYREPVVQAKFGASVEPEAASAANFGIDRDLERRCDAFLSVQLSQEDIMADQIVESSDREGVAQDVATFSLIDPPSDEALSHEINSESMRDIRETGHEPEYLRERQLNADLLALVDSDGSPPHDSHPYEPNPQVSGHFGTAQWCFEAAVDEAGDIETHFSSNGPLNDEVPVDVPSSPSADSQEANLSSSRIEIPPLDMSKLHIRPRF</sequence>
<name>A0AAV4LPN7_BABCB</name>
<dbReference type="GeneID" id="94193398"/>
<organism evidence="2 3">
    <name type="scientific">Babesia caballi</name>
    <dbReference type="NCBI Taxonomy" id="5871"/>
    <lineage>
        <taxon>Eukaryota</taxon>
        <taxon>Sar</taxon>
        <taxon>Alveolata</taxon>
        <taxon>Apicomplexa</taxon>
        <taxon>Aconoidasida</taxon>
        <taxon>Piroplasmida</taxon>
        <taxon>Babesiidae</taxon>
        <taxon>Babesia</taxon>
    </lineage>
</organism>
<feature type="region of interest" description="Disordered" evidence="1">
    <location>
        <begin position="852"/>
        <end position="871"/>
    </location>
</feature>
<evidence type="ECO:0000313" key="3">
    <source>
        <dbReference type="Proteomes" id="UP001497744"/>
    </source>
</evidence>
<dbReference type="AlphaFoldDB" id="A0AAV4LPN7"/>
<evidence type="ECO:0000256" key="1">
    <source>
        <dbReference type="SAM" id="MobiDB-lite"/>
    </source>
</evidence>
<accession>A0AAV4LPN7</accession>
<dbReference type="EMBL" id="BPLF01000001">
    <property type="protein sequence ID" value="GIX61915.1"/>
    <property type="molecule type" value="Genomic_DNA"/>
</dbReference>
<protein>
    <submittedName>
        <fullName evidence="2">Pilus assembly protein CpaF</fullName>
    </submittedName>
</protein>
<evidence type="ECO:0000313" key="2">
    <source>
        <dbReference type="EMBL" id="GIX61915.1"/>
    </source>
</evidence>
<keyword evidence="3" id="KW-1185">Reference proteome</keyword>
<feature type="region of interest" description="Disordered" evidence="1">
    <location>
        <begin position="893"/>
        <end position="929"/>
    </location>
</feature>
<gene>
    <name evidence="2" type="ORF">BcabD6B2_13500</name>
</gene>
<dbReference type="Proteomes" id="UP001497744">
    <property type="component" value="Unassembled WGS sequence"/>
</dbReference>
<proteinExistence type="predicted"/>
<feature type="compositionally biased region" description="Low complexity" evidence="1">
    <location>
        <begin position="904"/>
        <end position="918"/>
    </location>
</feature>
<reference evidence="2 3" key="1">
    <citation type="submission" date="2021-06" db="EMBL/GenBank/DDBJ databases">
        <title>Genome sequence of Babesia caballi.</title>
        <authorList>
            <person name="Yamagishi J."/>
            <person name="Kidaka T."/>
            <person name="Ochi A."/>
        </authorList>
    </citation>
    <scope>NUCLEOTIDE SEQUENCE [LARGE SCALE GENOMIC DNA]</scope>
    <source>
        <strain evidence="2">USDA-D6B2</strain>
    </source>
</reference>